<organism evidence="1 2">
    <name type="scientific">Elliptochloris bilobata</name>
    <dbReference type="NCBI Taxonomy" id="381761"/>
    <lineage>
        <taxon>Eukaryota</taxon>
        <taxon>Viridiplantae</taxon>
        <taxon>Chlorophyta</taxon>
        <taxon>core chlorophytes</taxon>
        <taxon>Trebouxiophyceae</taxon>
        <taxon>Trebouxiophyceae incertae sedis</taxon>
        <taxon>Elliptochloris clade</taxon>
        <taxon>Elliptochloris</taxon>
    </lineage>
</organism>
<reference evidence="1 2" key="1">
    <citation type="journal article" date="2024" name="Nat. Commun.">
        <title>Phylogenomics reveals the evolutionary origins of lichenization in chlorophyte algae.</title>
        <authorList>
            <person name="Puginier C."/>
            <person name="Libourel C."/>
            <person name="Otte J."/>
            <person name="Skaloud P."/>
            <person name="Haon M."/>
            <person name="Grisel S."/>
            <person name="Petersen M."/>
            <person name="Berrin J.G."/>
            <person name="Delaux P.M."/>
            <person name="Dal Grande F."/>
            <person name="Keller J."/>
        </authorList>
    </citation>
    <scope>NUCLEOTIDE SEQUENCE [LARGE SCALE GENOMIC DNA]</scope>
    <source>
        <strain evidence="1 2">SAG 245.80</strain>
    </source>
</reference>
<dbReference type="EMBL" id="JALJOU010000020">
    <property type="protein sequence ID" value="KAK9838188.1"/>
    <property type="molecule type" value="Genomic_DNA"/>
</dbReference>
<protein>
    <submittedName>
        <fullName evidence="1">Uncharacterized protein</fullName>
    </submittedName>
</protein>
<evidence type="ECO:0000313" key="1">
    <source>
        <dbReference type="EMBL" id="KAK9838188.1"/>
    </source>
</evidence>
<sequence>MASSSFPRNELGGGSTCRLSGVADWGLVAARLFRPRAELSAPPAPPPLPPLPPQATLVTLPQQKPLASIYQQLEAAKAHWIYQTHKLLQQLQQQAAAHASAPAAPTGAPYTGGPGAVSELMAGNPGDGRLAARELEAVRAAVAKAMEVVDWGRPKDFSGT</sequence>
<gene>
    <name evidence="1" type="ORF">WJX81_007529</name>
</gene>
<keyword evidence="2" id="KW-1185">Reference proteome</keyword>
<comment type="caution">
    <text evidence="1">The sequence shown here is derived from an EMBL/GenBank/DDBJ whole genome shotgun (WGS) entry which is preliminary data.</text>
</comment>
<dbReference type="AlphaFoldDB" id="A0AAW1RXR4"/>
<proteinExistence type="predicted"/>
<dbReference type="Proteomes" id="UP001445335">
    <property type="component" value="Unassembled WGS sequence"/>
</dbReference>
<name>A0AAW1RXR4_9CHLO</name>
<accession>A0AAW1RXR4</accession>
<evidence type="ECO:0000313" key="2">
    <source>
        <dbReference type="Proteomes" id="UP001445335"/>
    </source>
</evidence>